<evidence type="ECO:0000313" key="2">
    <source>
        <dbReference type="Proteomes" id="UP000198802"/>
    </source>
</evidence>
<dbReference type="AlphaFoldDB" id="A0A0S4QM38"/>
<accession>A0A0S4QM38</accession>
<dbReference type="EMBL" id="FAOZ01000006">
    <property type="protein sequence ID" value="CUU56111.1"/>
    <property type="molecule type" value="Genomic_DNA"/>
</dbReference>
<protein>
    <submittedName>
        <fullName evidence="1">Uncharacterized protein</fullName>
    </submittedName>
</protein>
<evidence type="ECO:0000313" key="1">
    <source>
        <dbReference type="EMBL" id="CUU56111.1"/>
    </source>
</evidence>
<dbReference type="Proteomes" id="UP000198802">
    <property type="component" value="Unassembled WGS sequence"/>
</dbReference>
<reference evidence="2" key="1">
    <citation type="submission" date="2015-11" db="EMBL/GenBank/DDBJ databases">
        <authorList>
            <person name="Varghese N."/>
        </authorList>
    </citation>
    <scope>NUCLEOTIDE SEQUENCE [LARGE SCALE GENOMIC DNA]</scope>
    <source>
        <strain evidence="2">DSM 45899</strain>
    </source>
</reference>
<name>A0A0S4QM38_9ACTN</name>
<gene>
    <name evidence="1" type="ORF">Ga0074812_106366</name>
</gene>
<keyword evidence="2" id="KW-1185">Reference proteome</keyword>
<organism evidence="1 2">
    <name type="scientific">Parafrankia irregularis</name>
    <dbReference type="NCBI Taxonomy" id="795642"/>
    <lineage>
        <taxon>Bacteria</taxon>
        <taxon>Bacillati</taxon>
        <taxon>Actinomycetota</taxon>
        <taxon>Actinomycetes</taxon>
        <taxon>Frankiales</taxon>
        <taxon>Frankiaceae</taxon>
        <taxon>Parafrankia</taxon>
    </lineage>
</organism>
<proteinExistence type="predicted"/>
<sequence>MTDSRRVLGPPDADFRPCHGLWASPAVLKVLVAVVRRVSLAIGVPPQGR</sequence>